<organism evidence="11">
    <name type="scientific">Candidatus Thiocaldithrix dubininis</name>
    <dbReference type="NCBI Taxonomy" id="3080823"/>
    <lineage>
        <taxon>Bacteria</taxon>
        <taxon>Pseudomonadati</taxon>
        <taxon>Pseudomonadota</taxon>
        <taxon>Gammaproteobacteria</taxon>
        <taxon>Thiotrichales</taxon>
        <taxon>Thiotrichaceae</taxon>
        <taxon>Candidatus Thiocaldithrix</taxon>
    </lineage>
</organism>
<reference evidence="11" key="1">
    <citation type="journal article" date="2023" name="Int. J. Mol. Sci.">
        <title>Metagenomics Revealed a New Genus 'Candidatus Thiocaldithrix dubininis' gen. nov., sp. nov. and a New Species 'Candidatus Thiothrix putei' sp. nov. in the Family Thiotrichaceae, Some Members of Which Have Traits of Both Na+- and H+-Motive Energetics.</title>
        <authorList>
            <person name="Ravin N.V."/>
            <person name="Muntyan M.S."/>
            <person name="Smolyakov D.D."/>
            <person name="Rudenko T.S."/>
            <person name="Beletsky A.V."/>
            <person name="Mardanov A.V."/>
            <person name="Grabovich M.Y."/>
        </authorList>
    </citation>
    <scope>NUCLEOTIDE SEQUENCE</scope>
    <source>
        <strain evidence="11">GKL-01</strain>
    </source>
</reference>
<keyword evidence="8" id="KW-0406">Ion transport</keyword>
<name>A0AA95H7Y9_9GAMM</name>
<dbReference type="GO" id="GO:0006829">
    <property type="term" value="P:zinc ion transport"/>
    <property type="evidence" value="ECO:0007669"/>
    <property type="project" value="UniProtKB-KW"/>
</dbReference>
<evidence type="ECO:0000256" key="4">
    <source>
        <dbReference type="ARBA" id="ARBA00022833"/>
    </source>
</evidence>
<keyword evidence="5 11" id="KW-0067">ATP-binding</keyword>
<dbReference type="GO" id="GO:0016887">
    <property type="term" value="F:ATP hydrolysis activity"/>
    <property type="evidence" value="ECO:0007669"/>
    <property type="project" value="InterPro"/>
</dbReference>
<dbReference type="InterPro" id="IPR003439">
    <property type="entry name" value="ABC_transporter-like_ATP-bd"/>
</dbReference>
<keyword evidence="1" id="KW-0813">Transport</keyword>
<reference evidence="11" key="2">
    <citation type="submission" date="2023-04" db="EMBL/GenBank/DDBJ databases">
        <authorList>
            <person name="Beletskiy A.V."/>
            <person name="Mardanov A.V."/>
            <person name="Ravin N.V."/>
        </authorList>
    </citation>
    <scope>NUCLEOTIDE SEQUENCE</scope>
    <source>
        <strain evidence="11">GKL-01</strain>
    </source>
</reference>
<dbReference type="Pfam" id="PF00005">
    <property type="entry name" value="ABC_tran"/>
    <property type="match status" value="1"/>
</dbReference>
<evidence type="ECO:0000256" key="6">
    <source>
        <dbReference type="ARBA" id="ARBA00022906"/>
    </source>
</evidence>
<evidence type="ECO:0000256" key="3">
    <source>
        <dbReference type="ARBA" id="ARBA00022741"/>
    </source>
</evidence>
<feature type="domain" description="ABC transporter" evidence="10">
    <location>
        <begin position="6"/>
        <end position="223"/>
    </location>
</feature>
<keyword evidence="2" id="KW-1003">Cell membrane</keyword>
<dbReference type="InterPro" id="IPR003593">
    <property type="entry name" value="AAA+_ATPase"/>
</dbReference>
<keyword evidence="6" id="KW-0864">Zinc transport</keyword>
<dbReference type="GO" id="GO:0005524">
    <property type="term" value="F:ATP binding"/>
    <property type="evidence" value="ECO:0007669"/>
    <property type="project" value="UniProtKB-KW"/>
</dbReference>
<dbReference type="KEGG" id="tdu:QJT80_01290"/>
<evidence type="ECO:0000256" key="2">
    <source>
        <dbReference type="ARBA" id="ARBA00022475"/>
    </source>
</evidence>
<sequence>MSKPLLRTLEPISLQRGQRVILHDVSVEIHSHSILTIIGPNGGGKSTLLKVLLGLEQPDKGKIWRQPDLSIGYVPQKFQLNTLLPLTVERFIGLSLPRHHAKRVQAIAAQIGISYLLSQSVHSLSGGELQRALLARALLRNPQLLVLDEPGQGVDVAGLTELYQLLTQLKQANGYGILLVSHDLHLVMAATDQVLCLNRHLCCSGQPEAVSQHSEYKRLFGNINLDSLAIYTHHHDHQHNIHGCVISPEHKHG</sequence>
<dbReference type="PANTHER" id="PTHR42734:SF9">
    <property type="entry name" value="ZINC IMPORT ATP-BINDING PROTEIN ZNUC"/>
    <property type="match status" value="1"/>
</dbReference>
<dbReference type="PANTHER" id="PTHR42734">
    <property type="entry name" value="METAL TRANSPORT SYSTEM ATP-BINDING PROTEIN TM_0124-RELATED"/>
    <property type="match status" value="1"/>
</dbReference>
<dbReference type="PROSITE" id="PS00211">
    <property type="entry name" value="ABC_TRANSPORTER_1"/>
    <property type="match status" value="1"/>
</dbReference>
<dbReference type="InterPro" id="IPR050153">
    <property type="entry name" value="Metal_Ion_Import_ABC"/>
</dbReference>
<evidence type="ECO:0000256" key="8">
    <source>
        <dbReference type="ARBA" id="ARBA00023065"/>
    </source>
</evidence>
<keyword evidence="4" id="KW-0862">Zinc</keyword>
<dbReference type="AlphaFoldDB" id="A0AA95H7Y9"/>
<evidence type="ECO:0000256" key="1">
    <source>
        <dbReference type="ARBA" id="ARBA00022448"/>
    </source>
</evidence>
<evidence type="ECO:0000256" key="5">
    <source>
        <dbReference type="ARBA" id="ARBA00022840"/>
    </source>
</evidence>
<dbReference type="Proteomes" id="UP001300672">
    <property type="component" value="Chromosome"/>
</dbReference>
<evidence type="ECO:0000256" key="9">
    <source>
        <dbReference type="ARBA" id="ARBA00023136"/>
    </source>
</evidence>
<keyword evidence="3" id="KW-0547">Nucleotide-binding</keyword>
<dbReference type="InterPro" id="IPR027417">
    <property type="entry name" value="P-loop_NTPase"/>
</dbReference>
<keyword evidence="7" id="KW-1278">Translocase</keyword>
<evidence type="ECO:0000313" key="11">
    <source>
        <dbReference type="EMBL" id="WGZ91120.1"/>
    </source>
</evidence>
<keyword evidence="9" id="KW-0472">Membrane</keyword>
<evidence type="ECO:0000259" key="10">
    <source>
        <dbReference type="PROSITE" id="PS50893"/>
    </source>
</evidence>
<dbReference type="GO" id="GO:0010043">
    <property type="term" value="P:response to zinc ion"/>
    <property type="evidence" value="ECO:0007669"/>
    <property type="project" value="TreeGrafter"/>
</dbReference>
<dbReference type="SUPFAM" id="SSF52540">
    <property type="entry name" value="P-loop containing nucleoside triphosphate hydrolases"/>
    <property type="match status" value="1"/>
</dbReference>
<dbReference type="SMART" id="SM00382">
    <property type="entry name" value="AAA"/>
    <property type="match status" value="1"/>
</dbReference>
<proteinExistence type="predicted"/>
<dbReference type="Gene3D" id="3.40.50.300">
    <property type="entry name" value="P-loop containing nucleotide triphosphate hydrolases"/>
    <property type="match status" value="1"/>
</dbReference>
<gene>
    <name evidence="11" type="ORF">QJT80_01290</name>
</gene>
<dbReference type="PROSITE" id="PS50893">
    <property type="entry name" value="ABC_TRANSPORTER_2"/>
    <property type="match status" value="1"/>
</dbReference>
<dbReference type="EMBL" id="CP124755">
    <property type="protein sequence ID" value="WGZ91120.1"/>
    <property type="molecule type" value="Genomic_DNA"/>
</dbReference>
<evidence type="ECO:0000256" key="7">
    <source>
        <dbReference type="ARBA" id="ARBA00022967"/>
    </source>
</evidence>
<accession>A0AA95H7Y9</accession>
<protein>
    <submittedName>
        <fullName evidence="11">ATP-binding cassette domain-containing protein</fullName>
    </submittedName>
</protein>
<dbReference type="InterPro" id="IPR017871">
    <property type="entry name" value="ABC_transporter-like_CS"/>
</dbReference>
<dbReference type="FunFam" id="3.40.50.300:FF:000392">
    <property type="entry name" value="Zinc import ATP-binding protein ZnuC"/>
    <property type="match status" value="1"/>
</dbReference>